<keyword evidence="2" id="KW-1133">Transmembrane helix</keyword>
<evidence type="ECO:0000313" key="3">
    <source>
        <dbReference type="EMBL" id="SEL73313.1"/>
    </source>
</evidence>
<name>A0A1H7SLD0_STRJI</name>
<feature type="transmembrane region" description="Helical" evidence="2">
    <location>
        <begin position="44"/>
        <end position="68"/>
    </location>
</feature>
<dbReference type="AlphaFoldDB" id="A0A1H7SLD0"/>
<gene>
    <name evidence="3" type="ORF">SAMN05414137_11281</name>
</gene>
<keyword evidence="4" id="KW-1185">Reference proteome</keyword>
<organism evidence="3 4">
    <name type="scientific">Streptacidiphilus jiangxiensis</name>
    <dbReference type="NCBI Taxonomy" id="235985"/>
    <lineage>
        <taxon>Bacteria</taxon>
        <taxon>Bacillati</taxon>
        <taxon>Actinomycetota</taxon>
        <taxon>Actinomycetes</taxon>
        <taxon>Kitasatosporales</taxon>
        <taxon>Streptomycetaceae</taxon>
        <taxon>Streptacidiphilus</taxon>
    </lineage>
</organism>
<keyword evidence="2" id="KW-0812">Transmembrane</keyword>
<protein>
    <recommendedName>
        <fullName evidence="5">DUF2567 domain-containing protein</fullName>
    </recommendedName>
</protein>
<evidence type="ECO:0000256" key="2">
    <source>
        <dbReference type="SAM" id="Phobius"/>
    </source>
</evidence>
<reference evidence="4" key="1">
    <citation type="submission" date="2016-10" db="EMBL/GenBank/DDBJ databases">
        <authorList>
            <person name="Varghese N."/>
        </authorList>
    </citation>
    <scope>NUCLEOTIDE SEQUENCE [LARGE SCALE GENOMIC DNA]</scope>
    <source>
        <strain evidence="4">DSM 45096 / BCRC 16803 / CGMCC 4.1857 / CIP 109030 / JCM 12277 / KCTC 19219 / NBRC 100920 / 33214</strain>
    </source>
</reference>
<proteinExistence type="predicted"/>
<accession>A0A1H7SLD0</accession>
<dbReference type="RefSeq" id="WP_063773323.1">
    <property type="nucleotide sequence ID" value="NZ_BBPN01000028.1"/>
</dbReference>
<feature type="transmembrane region" description="Helical" evidence="2">
    <location>
        <begin position="178"/>
        <end position="196"/>
    </location>
</feature>
<keyword evidence="2" id="KW-0472">Membrane</keyword>
<dbReference type="STRING" id="235985.SAMN05414137_11281"/>
<feature type="region of interest" description="Disordered" evidence="1">
    <location>
        <begin position="200"/>
        <end position="225"/>
    </location>
</feature>
<dbReference type="EMBL" id="FOAZ01000012">
    <property type="protein sequence ID" value="SEL73313.1"/>
    <property type="molecule type" value="Genomic_DNA"/>
</dbReference>
<evidence type="ECO:0000313" key="4">
    <source>
        <dbReference type="Proteomes" id="UP000183015"/>
    </source>
</evidence>
<feature type="region of interest" description="Disordered" evidence="1">
    <location>
        <begin position="1"/>
        <end position="35"/>
    </location>
</feature>
<feature type="compositionally biased region" description="Pro residues" evidence="1">
    <location>
        <begin position="205"/>
        <end position="216"/>
    </location>
</feature>
<sequence length="225" mass="23797">MTAPNAPEGHSQPPSVPPVPPGADQVWAPTTDAPRPRPDYRREILVGLALVVGSAVAGVLFGLLWHAVAPRVPLYSDGTAVYLRDPEGEQQIAADGWFALIGGCFGVVTAALAYWLTRRRGAGLAVPIGLTLGGLAAGWVAWQLGTHLGQTDILKLAATVPKNTDFSRPLQLGAKTAIVAWPMAALLTFLAATALFTPKDEPHLPHPLPPQPPLDPRSPQQPQEH</sequence>
<feature type="transmembrane region" description="Helical" evidence="2">
    <location>
        <begin position="96"/>
        <end position="116"/>
    </location>
</feature>
<dbReference type="Proteomes" id="UP000183015">
    <property type="component" value="Unassembled WGS sequence"/>
</dbReference>
<evidence type="ECO:0008006" key="5">
    <source>
        <dbReference type="Google" id="ProtNLM"/>
    </source>
</evidence>
<evidence type="ECO:0000256" key="1">
    <source>
        <dbReference type="SAM" id="MobiDB-lite"/>
    </source>
</evidence>
<dbReference type="eggNOG" id="ENOG5033AGQ">
    <property type="taxonomic scope" value="Bacteria"/>
</dbReference>
<feature type="transmembrane region" description="Helical" evidence="2">
    <location>
        <begin position="123"/>
        <end position="142"/>
    </location>
</feature>